<evidence type="ECO:0000259" key="2">
    <source>
        <dbReference type="Pfam" id="PF03959"/>
    </source>
</evidence>
<dbReference type="Pfam" id="PF03959">
    <property type="entry name" value="FSH1"/>
    <property type="match status" value="1"/>
</dbReference>
<accession>A0A319DU12</accession>
<proteinExistence type="predicted"/>
<dbReference type="GO" id="GO:0005737">
    <property type="term" value="C:cytoplasm"/>
    <property type="evidence" value="ECO:0007669"/>
    <property type="project" value="TreeGrafter"/>
</dbReference>
<dbReference type="SUPFAM" id="SSF53474">
    <property type="entry name" value="alpha/beta-Hydrolases"/>
    <property type="match status" value="1"/>
</dbReference>
<dbReference type="AlphaFoldDB" id="A0A319DU12"/>
<organism evidence="3 4">
    <name type="scientific">Aspergillus ellipticus CBS 707.79</name>
    <dbReference type="NCBI Taxonomy" id="1448320"/>
    <lineage>
        <taxon>Eukaryota</taxon>
        <taxon>Fungi</taxon>
        <taxon>Dikarya</taxon>
        <taxon>Ascomycota</taxon>
        <taxon>Pezizomycotina</taxon>
        <taxon>Eurotiomycetes</taxon>
        <taxon>Eurotiomycetidae</taxon>
        <taxon>Eurotiales</taxon>
        <taxon>Aspergillaceae</taxon>
        <taxon>Aspergillus</taxon>
        <taxon>Aspergillus subgen. Circumdati</taxon>
    </lineage>
</organism>
<evidence type="ECO:0000256" key="1">
    <source>
        <dbReference type="ARBA" id="ARBA00022801"/>
    </source>
</evidence>
<dbReference type="PANTHER" id="PTHR48070:SF4">
    <property type="entry name" value="ESTERASE ALNB"/>
    <property type="match status" value="1"/>
</dbReference>
<dbReference type="GO" id="GO:0019748">
    <property type="term" value="P:secondary metabolic process"/>
    <property type="evidence" value="ECO:0007669"/>
    <property type="project" value="TreeGrafter"/>
</dbReference>
<dbReference type="OrthoDB" id="414698at2759"/>
<gene>
    <name evidence="3" type="ORF">BO71DRAFT_396031</name>
</gene>
<feature type="domain" description="Serine hydrolase" evidence="2">
    <location>
        <begin position="29"/>
        <end position="224"/>
    </location>
</feature>
<protein>
    <submittedName>
        <fullName evidence="3">Putative DUF341 domain oxidoreductase</fullName>
    </submittedName>
</protein>
<dbReference type="EMBL" id="KZ825822">
    <property type="protein sequence ID" value="PYH97607.1"/>
    <property type="molecule type" value="Genomic_DNA"/>
</dbReference>
<evidence type="ECO:0000313" key="3">
    <source>
        <dbReference type="EMBL" id="PYH97607.1"/>
    </source>
</evidence>
<evidence type="ECO:0000313" key="4">
    <source>
        <dbReference type="Proteomes" id="UP000247810"/>
    </source>
</evidence>
<keyword evidence="4" id="KW-1185">Reference proteome</keyword>
<dbReference type="InterPro" id="IPR029058">
    <property type="entry name" value="AB_hydrolase_fold"/>
</dbReference>
<dbReference type="PANTHER" id="PTHR48070">
    <property type="entry name" value="ESTERASE OVCA2"/>
    <property type="match status" value="1"/>
</dbReference>
<dbReference type="Gene3D" id="3.40.50.1820">
    <property type="entry name" value="alpha/beta hydrolase"/>
    <property type="match status" value="1"/>
</dbReference>
<dbReference type="GO" id="GO:0016787">
    <property type="term" value="F:hydrolase activity"/>
    <property type="evidence" value="ECO:0007669"/>
    <property type="project" value="UniProtKB-KW"/>
</dbReference>
<keyword evidence="1" id="KW-0378">Hydrolase</keyword>
<dbReference type="InterPro" id="IPR005645">
    <property type="entry name" value="FSH-like_dom"/>
</dbReference>
<dbReference type="InterPro" id="IPR050593">
    <property type="entry name" value="LovG"/>
</dbReference>
<dbReference type="Proteomes" id="UP000247810">
    <property type="component" value="Unassembled WGS sequence"/>
</dbReference>
<dbReference type="GO" id="GO:0005634">
    <property type="term" value="C:nucleus"/>
    <property type="evidence" value="ECO:0007669"/>
    <property type="project" value="TreeGrafter"/>
</dbReference>
<sequence length="240" mass="26322">MAGAPTSRLGSSFSRSVVVVVVVVVALTRRRQILQSQLGGLMADLRRDNTATFHFVEGYVESAPGPGIVGYYDGPYYSYYRFPRPLSDPEPDDASLLDAYDWLYEVVHEEGPFDGILGFSQGGTLAAGFLIHHAKAYPRDPPLFRCAIFINSLPPFRMDPGGTPVVDADLEGYINIPTVTIAGGQDPLLEFSFVLYRLCDPAKSTCVVHSRGHDIPSDRKNISAMTLAIRKLALQALTIW</sequence>
<name>A0A319DU12_9EURO</name>
<reference evidence="3 4" key="1">
    <citation type="submission" date="2018-02" db="EMBL/GenBank/DDBJ databases">
        <title>The genomes of Aspergillus section Nigri reveals drivers in fungal speciation.</title>
        <authorList>
            <consortium name="DOE Joint Genome Institute"/>
            <person name="Vesth T.C."/>
            <person name="Nybo J."/>
            <person name="Theobald S."/>
            <person name="Brandl J."/>
            <person name="Frisvad J.C."/>
            <person name="Nielsen K.F."/>
            <person name="Lyhne E.K."/>
            <person name="Kogle M.E."/>
            <person name="Kuo A."/>
            <person name="Riley R."/>
            <person name="Clum A."/>
            <person name="Nolan M."/>
            <person name="Lipzen A."/>
            <person name="Salamov A."/>
            <person name="Henrissat B."/>
            <person name="Wiebenga A."/>
            <person name="De vries R.P."/>
            <person name="Grigoriev I.V."/>
            <person name="Mortensen U.H."/>
            <person name="Andersen M.R."/>
            <person name="Baker S.E."/>
        </authorList>
    </citation>
    <scope>NUCLEOTIDE SEQUENCE [LARGE SCALE GENOMIC DNA]</scope>
    <source>
        <strain evidence="3 4">CBS 707.79</strain>
    </source>
</reference>
<dbReference type="STRING" id="1448320.A0A319DU12"/>
<dbReference type="VEuPathDB" id="FungiDB:BO71DRAFT_396031"/>